<dbReference type="SUPFAM" id="SSF53335">
    <property type="entry name" value="S-adenosyl-L-methionine-dependent methyltransferases"/>
    <property type="match status" value="1"/>
</dbReference>
<dbReference type="CDD" id="cd02440">
    <property type="entry name" value="AdoMet_MTases"/>
    <property type="match status" value="1"/>
</dbReference>
<accession>A0ABT0NMH4</accession>
<keyword evidence="1" id="KW-0489">Methyltransferase</keyword>
<dbReference type="Pfam" id="PF13489">
    <property type="entry name" value="Methyltransf_23"/>
    <property type="match status" value="1"/>
</dbReference>
<reference evidence="1 2" key="1">
    <citation type="submission" date="2022-05" db="EMBL/GenBank/DDBJ databases">
        <title>Genome Resource of Streptomyces lavenduligriseus GA1-1, a Strain with Broad-Spectrum Antifungal Activity against Phytopathogenic Fungi.</title>
        <authorList>
            <person name="Qi D."/>
        </authorList>
    </citation>
    <scope>NUCLEOTIDE SEQUENCE [LARGE SCALE GENOMIC DNA]</scope>
    <source>
        <strain evidence="1 2">GA1-1</strain>
    </source>
</reference>
<protein>
    <submittedName>
        <fullName evidence="1">Class I SAM-dependent methyltransferase</fullName>
    </submittedName>
</protein>
<dbReference type="GO" id="GO:0008168">
    <property type="term" value="F:methyltransferase activity"/>
    <property type="evidence" value="ECO:0007669"/>
    <property type="project" value="UniProtKB-KW"/>
</dbReference>
<dbReference type="PANTHER" id="PTHR43861:SF6">
    <property type="entry name" value="METHYLTRANSFERASE TYPE 11"/>
    <property type="match status" value="1"/>
</dbReference>
<keyword evidence="1" id="KW-0808">Transferase</keyword>
<evidence type="ECO:0000313" key="1">
    <source>
        <dbReference type="EMBL" id="MCL3992659.1"/>
    </source>
</evidence>
<gene>
    <name evidence="1" type="ORF">M4438_03785</name>
</gene>
<dbReference type="Proteomes" id="UP001202052">
    <property type="component" value="Unassembled WGS sequence"/>
</dbReference>
<dbReference type="Gene3D" id="3.40.50.150">
    <property type="entry name" value="Vaccinia Virus protein VP39"/>
    <property type="match status" value="1"/>
</dbReference>
<dbReference type="GO" id="GO:0032259">
    <property type="term" value="P:methylation"/>
    <property type="evidence" value="ECO:0007669"/>
    <property type="project" value="UniProtKB-KW"/>
</dbReference>
<name>A0ABT0NMH4_9ACTN</name>
<dbReference type="RefSeq" id="WP_249457174.1">
    <property type="nucleotide sequence ID" value="NZ_JAMCCK010000006.1"/>
</dbReference>
<dbReference type="PANTHER" id="PTHR43861">
    <property type="entry name" value="TRANS-ACONITATE 2-METHYLTRANSFERASE-RELATED"/>
    <property type="match status" value="1"/>
</dbReference>
<dbReference type="EMBL" id="JAMCCK010000006">
    <property type="protein sequence ID" value="MCL3992659.1"/>
    <property type="molecule type" value="Genomic_DNA"/>
</dbReference>
<sequence>MTDAALDPDAPLDHWDARHREQDELAAGGHPDLDRPGNELFYALRLGTLLTLVGDLHSPAAPLFVLDAGCGSGYFARALDRCGHRVDAIDASQEAIDRARASGDGPRYTRARIEEWRSPWPYDIVLCVDVLFHLPDDTEWAAALRNLASLVRLTGRLIVTDADTPVPRARDGRIRHRPTDGYRAALEPLGLRHTEFRPYGFRETETGFHVFTRIR</sequence>
<dbReference type="InterPro" id="IPR029063">
    <property type="entry name" value="SAM-dependent_MTases_sf"/>
</dbReference>
<organism evidence="1 2">
    <name type="scientific">Streptomyces lavenduligriseus</name>
    <dbReference type="NCBI Taxonomy" id="67315"/>
    <lineage>
        <taxon>Bacteria</taxon>
        <taxon>Bacillati</taxon>
        <taxon>Actinomycetota</taxon>
        <taxon>Actinomycetes</taxon>
        <taxon>Kitasatosporales</taxon>
        <taxon>Streptomycetaceae</taxon>
        <taxon>Streptomyces</taxon>
    </lineage>
</organism>
<keyword evidence="2" id="KW-1185">Reference proteome</keyword>
<proteinExistence type="predicted"/>
<evidence type="ECO:0000313" key="2">
    <source>
        <dbReference type="Proteomes" id="UP001202052"/>
    </source>
</evidence>
<comment type="caution">
    <text evidence="1">The sequence shown here is derived from an EMBL/GenBank/DDBJ whole genome shotgun (WGS) entry which is preliminary data.</text>
</comment>